<protein>
    <submittedName>
        <fullName evidence="1">Uncharacterized protein</fullName>
    </submittedName>
</protein>
<dbReference type="EMBL" id="PJQM01003083">
    <property type="protein sequence ID" value="RCH90887.1"/>
    <property type="molecule type" value="Genomic_DNA"/>
</dbReference>
<evidence type="ECO:0000313" key="2">
    <source>
        <dbReference type="Proteomes" id="UP000253551"/>
    </source>
</evidence>
<reference evidence="1 2" key="1">
    <citation type="journal article" date="2018" name="G3 (Bethesda)">
        <title>Phylogenetic and Phylogenomic Definition of Rhizopus Species.</title>
        <authorList>
            <person name="Gryganskyi A.P."/>
            <person name="Golan J."/>
            <person name="Dolatabadi S."/>
            <person name="Mondo S."/>
            <person name="Robb S."/>
            <person name="Idnurm A."/>
            <person name="Muszewska A."/>
            <person name="Steczkiewicz K."/>
            <person name="Masonjones S."/>
            <person name="Liao H.L."/>
            <person name="Gajdeczka M.T."/>
            <person name="Anike F."/>
            <person name="Vuek A."/>
            <person name="Anishchenko I.M."/>
            <person name="Voigt K."/>
            <person name="de Hoog G.S."/>
            <person name="Smith M.E."/>
            <person name="Heitman J."/>
            <person name="Vilgalys R."/>
            <person name="Stajich J.E."/>
        </authorList>
    </citation>
    <scope>NUCLEOTIDE SEQUENCE [LARGE SCALE GENOMIC DNA]</scope>
    <source>
        <strain evidence="1 2">LSU 92-RS-03</strain>
    </source>
</reference>
<sequence length="128" mass="14472">YDNAESVYSKDESLFIGRALDPFLNVMFPTGDTMTRDGHFTFLIVNSDLKPDVKCPNSVAKDDLFKMSLELQLMVNRMIANKVNKPVDYGVVGQGAGFDYDVYRMELVAPLVYLLIKARSFYLPRSTS</sequence>
<proteinExistence type="predicted"/>
<name>A0A367JLT0_RHIST</name>
<evidence type="ECO:0000313" key="1">
    <source>
        <dbReference type="EMBL" id="RCH90887.1"/>
    </source>
</evidence>
<keyword evidence="2" id="KW-1185">Reference proteome</keyword>
<organism evidence="1 2">
    <name type="scientific">Rhizopus stolonifer</name>
    <name type="common">Rhizopus nigricans</name>
    <dbReference type="NCBI Taxonomy" id="4846"/>
    <lineage>
        <taxon>Eukaryota</taxon>
        <taxon>Fungi</taxon>
        <taxon>Fungi incertae sedis</taxon>
        <taxon>Mucoromycota</taxon>
        <taxon>Mucoromycotina</taxon>
        <taxon>Mucoromycetes</taxon>
        <taxon>Mucorales</taxon>
        <taxon>Mucorineae</taxon>
        <taxon>Rhizopodaceae</taxon>
        <taxon>Rhizopus</taxon>
    </lineage>
</organism>
<gene>
    <name evidence="1" type="ORF">CU098_009988</name>
</gene>
<dbReference type="Proteomes" id="UP000253551">
    <property type="component" value="Unassembled WGS sequence"/>
</dbReference>
<dbReference type="OrthoDB" id="2429120at2759"/>
<dbReference type="AlphaFoldDB" id="A0A367JLT0"/>
<comment type="caution">
    <text evidence="1">The sequence shown here is derived from an EMBL/GenBank/DDBJ whole genome shotgun (WGS) entry which is preliminary data.</text>
</comment>
<accession>A0A367JLT0</accession>
<feature type="non-terminal residue" evidence="1">
    <location>
        <position position="1"/>
    </location>
</feature>